<sequence>MASGAQDIGQLPPKKTGAAAKWAGFVDFLWNSERKEFLGRNCMSWIQISLFYLVYYTLLAGFFGACLAIFFTTIDMNRPKYIGKDNILRDLPGMGYRPMPDFETTLIRFEQGKPSSYKLYTDHIQAFLDQYENERQVGENYVDCSNSERTDPEKVCRFEVRDLGAECTWQKDFGYDEGKPCVLLKLNKIYDWVPEALSNPNITGDPGRYREKDIMITCQGENPADDENIGPVKFWPASGMPFQFFPYRNQLGYRAPLVMAQFENPANGVVIQVRCMAWANNIYHHRNDKMGSVHFELLVD</sequence>
<dbReference type="InterPro" id="IPR000402">
    <property type="entry name" value="Na/K_ATPase_sub_beta"/>
</dbReference>
<evidence type="ECO:0000256" key="7">
    <source>
        <dbReference type="SAM" id="Phobius"/>
    </source>
</evidence>
<dbReference type="OrthoDB" id="5912413at2759"/>
<gene>
    <name evidence="8" type="ORF">OFUS_LOCUS8466</name>
</gene>
<keyword evidence="5 7" id="KW-1133">Transmembrane helix</keyword>
<dbReference type="GO" id="GO:0001671">
    <property type="term" value="F:ATPase activator activity"/>
    <property type="evidence" value="ECO:0007669"/>
    <property type="project" value="TreeGrafter"/>
</dbReference>
<dbReference type="GO" id="GO:1990573">
    <property type="term" value="P:potassium ion import across plasma membrane"/>
    <property type="evidence" value="ECO:0007669"/>
    <property type="project" value="TreeGrafter"/>
</dbReference>
<keyword evidence="4" id="KW-0735">Signal-anchor</keyword>
<evidence type="ECO:0000313" key="8">
    <source>
        <dbReference type="EMBL" id="CAH1781968.1"/>
    </source>
</evidence>
<dbReference type="GO" id="GO:0036376">
    <property type="term" value="P:sodium ion export across plasma membrane"/>
    <property type="evidence" value="ECO:0007669"/>
    <property type="project" value="TreeGrafter"/>
</dbReference>
<dbReference type="EMBL" id="CAIIXF020000004">
    <property type="protein sequence ID" value="CAH1781968.1"/>
    <property type="molecule type" value="Genomic_DNA"/>
</dbReference>
<feature type="transmembrane region" description="Helical" evidence="7">
    <location>
        <begin position="53"/>
        <end position="74"/>
    </location>
</feature>
<keyword evidence="3 7" id="KW-0812">Transmembrane</keyword>
<accession>A0A8S4NMK4</accession>
<dbReference type="InterPro" id="IPR038702">
    <property type="entry name" value="Na/K_ATPase_sub_beta_sf"/>
</dbReference>
<evidence type="ECO:0000256" key="2">
    <source>
        <dbReference type="ARBA" id="ARBA00005876"/>
    </source>
</evidence>
<evidence type="ECO:0000256" key="1">
    <source>
        <dbReference type="ARBA" id="ARBA00004606"/>
    </source>
</evidence>
<proteinExistence type="inferred from homology"/>
<dbReference type="Proteomes" id="UP000749559">
    <property type="component" value="Unassembled WGS sequence"/>
</dbReference>
<comment type="similarity">
    <text evidence="2">Belongs to the X(+)/potassium ATPases subunit beta family.</text>
</comment>
<protein>
    <submittedName>
        <fullName evidence="8">Uncharacterized protein</fullName>
    </submittedName>
</protein>
<dbReference type="PANTHER" id="PTHR11523:SF28">
    <property type="entry name" value="NA_K-ATPASE BETA SUBUNIT ISOFORM 4-RELATED"/>
    <property type="match status" value="1"/>
</dbReference>
<evidence type="ECO:0000256" key="4">
    <source>
        <dbReference type="ARBA" id="ARBA00022968"/>
    </source>
</evidence>
<dbReference type="GO" id="GO:0030007">
    <property type="term" value="P:intracellular potassium ion homeostasis"/>
    <property type="evidence" value="ECO:0007669"/>
    <property type="project" value="TreeGrafter"/>
</dbReference>
<comment type="caution">
    <text evidence="8">The sequence shown here is derived from an EMBL/GenBank/DDBJ whole genome shotgun (WGS) entry which is preliminary data.</text>
</comment>
<evidence type="ECO:0000256" key="6">
    <source>
        <dbReference type="ARBA" id="ARBA00023136"/>
    </source>
</evidence>
<name>A0A8S4NMK4_OWEFU</name>
<organism evidence="8 9">
    <name type="scientific">Owenia fusiformis</name>
    <name type="common">Polychaete worm</name>
    <dbReference type="NCBI Taxonomy" id="6347"/>
    <lineage>
        <taxon>Eukaryota</taxon>
        <taxon>Metazoa</taxon>
        <taxon>Spiralia</taxon>
        <taxon>Lophotrochozoa</taxon>
        <taxon>Annelida</taxon>
        <taxon>Polychaeta</taxon>
        <taxon>Sedentaria</taxon>
        <taxon>Canalipalpata</taxon>
        <taxon>Sabellida</taxon>
        <taxon>Oweniida</taxon>
        <taxon>Oweniidae</taxon>
        <taxon>Owenia</taxon>
    </lineage>
</organism>
<reference evidence="8" key="1">
    <citation type="submission" date="2022-03" db="EMBL/GenBank/DDBJ databases">
        <authorList>
            <person name="Martin C."/>
        </authorList>
    </citation>
    <scope>NUCLEOTIDE SEQUENCE</scope>
</reference>
<evidence type="ECO:0000313" key="9">
    <source>
        <dbReference type="Proteomes" id="UP000749559"/>
    </source>
</evidence>
<dbReference type="GO" id="GO:0005890">
    <property type="term" value="C:sodium:potassium-exchanging ATPase complex"/>
    <property type="evidence" value="ECO:0007669"/>
    <property type="project" value="InterPro"/>
</dbReference>
<dbReference type="PANTHER" id="PTHR11523">
    <property type="entry name" value="SODIUM/POTASSIUM-DEPENDENT ATPASE BETA SUBUNIT"/>
    <property type="match status" value="1"/>
</dbReference>
<dbReference type="GO" id="GO:0006883">
    <property type="term" value="P:intracellular sodium ion homeostasis"/>
    <property type="evidence" value="ECO:0007669"/>
    <property type="project" value="TreeGrafter"/>
</dbReference>
<dbReference type="Pfam" id="PF00287">
    <property type="entry name" value="Na_K-ATPase"/>
    <property type="match status" value="1"/>
</dbReference>
<keyword evidence="9" id="KW-1185">Reference proteome</keyword>
<dbReference type="NCBIfam" id="TIGR01107">
    <property type="entry name" value="Na_K_ATPase_bet"/>
    <property type="match status" value="1"/>
</dbReference>
<comment type="subcellular location">
    <subcellularLocation>
        <location evidence="1">Membrane</location>
        <topology evidence="1">Single-pass type II membrane protein</topology>
    </subcellularLocation>
</comment>
<dbReference type="AlphaFoldDB" id="A0A8S4NMK4"/>
<evidence type="ECO:0000256" key="5">
    <source>
        <dbReference type="ARBA" id="ARBA00022989"/>
    </source>
</evidence>
<dbReference type="Gene3D" id="2.60.40.1660">
    <property type="entry name" value="Na, k-atpase alpha subunit"/>
    <property type="match status" value="1"/>
</dbReference>
<keyword evidence="6 7" id="KW-0472">Membrane</keyword>
<evidence type="ECO:0000256" key="3">
    <source>
        <dbReference type="ARBA" id="ARBA00022692"/>
    </source>
</evidence>